<evidence type="ECO:0000313" key="3">
    <source>
        <dbReference type="Proteomes" id="UP000265618"/>
    </source>
</evidence>
<accession>A0A9K3CS64</accession>
<evidence type="ECO:0000313" key="2">
    <source>
        <dbReference type="EMBL" id="GIQ81320.1"/>
    </source>
</evidence>
<feature type="compositionally biased region" description="Low complexity" evidence="1">
    <location>
        <begin position="874"/>
        <end position="911"/>
    </location>
</feature>
<feature type="compositionally biased region" description="Basic and acidic residues" evidence="1">
    <location>
        <begin position="675"/>
        <end position="687"/>
    </location>
</feature>
<protein>
    <submittedName>
        <fullName evidence="2">Uncharacterized protein</fullName>
    </submittedName>
</protein>
<keyword evidence="3" id="KW-1185">Reference proteome</keyword>
<feature type="compositionally biased region" description="Polar residues" evidence="1">
    <location>
        <begin position="706"/>
        <end position="724"/>
    </location>
</feature>
<feature type="compositionally biased region" description="Basic and acidic residues" evidence="1">
    <location>
        <begin position="12"/>
        <end position="24"/>
    </location>
</feature>
<feature type="compositionally biased region" description="Polar residues" evidence="1">
    <location>
        <begin position="757"/>
        <end position="767"/>
    </location>
</feature>
<feature type="compositionally biased region" description="Polar residues" evidence="1">
    <location>
        <begin position="938"/>
        <end position="949"/>
    </location>
</feature>
<gene>
    <name evidence="2" type="ORF">KIPB_002262</name>
</gene>
<feature type="region of interest" description="Disordered" evidence="1">
    <location>
        <begin position="826"/>
        <end position="960"/>
    </location>
</feature>
<feature type="compositionally biased region" description="Basic and acidic residues" evidence="1">
    <location>
        <begin position="919"/>
        <end position="934"/>
    </location>
</feature>
<dbReference type="Proteomes" id="UP000265618">
    <property type="component" value="Unassembled WGS sequence"/>
</dbReference>
<feature type="compositionally biased region" description="Basic and acidic residues" evidence="1">
    <location>
        <begin position="859"/>
        <end position="873"/>
    </location>
</feature>
<comment type="caution">
    <text evidence="2">The sequence shown here is derived from an EMBL/GenBank/DDBJ whole genome shotgun (WGS) entry which is preliminary data.</text>
</comment>
<sequence>MPRGDSSFPSKRSAEQGGRGERRGGRPKRRSRSRPSATGVALRTQQFKQTLALYDMLRPAGWDVERWRSYNRLPPLVALPLDTERPKYIYTPMSHSPPPFADPGGDDPELCYREQLEREGVATPMGCLEVRLTHRYRVGVYLPERVYMRFRPFPAHISSVVGDGCVVRMVYGIAEVFIGADTYESVCMAYRLVVLCREWIQSCECTGTALVYPALDTTTKRTGISSLDMLGYMPTSARHYGTACLPDELMDLYLPCSGVDCVERYVIDVTLPPELEYQRLVLPHGYLDTIVDTSWRLVRKAIDESIEDIGRVNRDERLEVEVADNSDNGSLQIWSCRPSQAERLADSVSWTVLPMVEALKGLVRNDFRLLLDPPGATPTQQGDSVLRCNAQSATATNRCTSETMIGCLVPLQYSAVPPLRIVAQSTFCVFLRLDSSVVGNLKEWCLFIARLVGNGCNIKRKGSSLVIIANAKETVHLAYLKMHLVISSIVLHLQDMSEPPVSGVSPVPALPETPKETVSAITQLMTRTDLKTVDLTAFQPLHFTDLVDTGSETVYYELTRHTTRLPVPRYLPATGQYSASTLANHISDSRQRLFVSVVEGTTSVEFVISGLSEGVVQAGRERLVSLLQRVTLEYGAQTRLKASQEGAKTAPRGEQPASTRTVASPVRSLATIRMESLRRQKEREKQKLQLASSHSVEPAPVLPSSAGVSVSTAVPSDTSTTSVGDAQFVIPEADDRDPPMPISQDSGGVGGGDSVSPTHQSEPMQSDSALELGEDADMGSLPRPVLLATTPVVPIHRETHHDMDIDNPHIRVSDLGCNLKAVPMADPATLDESGSDSEGESTVKSEEESSASNEASESSDTHSDDADIGRVEESPGSEGSDSDICFPSSDESSSGDPSCESGEVAEAVNLLAEEDPGSDSERDLDTTVSTHEDDTPQVEESVSQVTDPSHSVKEEEGTMGVTLTERTSTTASDTCVPDSVCPQSCESVHTYIQEAVKLELFERIKQETGPLQSVGGTATSEPVLTDTSAASPMQVTDVVPERVSSSNPLDTRASASITTSRCRHKCMDHMPALARVVLETAAETLRQGIECSSRESAPDVLCDFIAGWFLDPLDPLVKRHCCDECICSLLHCTKADIERAVISKEETCEAW</sequence>
<organism evidence="2 3">
    <name type="scientific">Kipferlia bialata</name>
    <dbReference type="NCBI Taxonomy" id="797122"/>
    <lineage>
        <taxon>Eukaryota</taxon>
        <taxon>Metamonada</taxon>
        <taxon>Carpediemonas-like organisms</taxon>
        <taxon>Kipferlia</taxon>
    </lineage>
</organism>
<evidence type="ECO:0000256" key="1">
    <source>
        <dbReference type="SAM" id="MobiDB-lite"/>
    </source>
</evidence>
<feature type="region of interest" description="Disordered" evidence="1">
    <location>
        <begin position="640"/>
        <end position="767"/>
    </location>
</feature>
<name>A0A9K3CS64_9EUKA</name>
<dbReference type="AlphaFoldDB" id="A0A9K3CS64"/>
<dbReference type="EMBL" id="BDIP01000362">
    <property type="protein sequence ID" value="GIQ81320.1"/>
    <property type="molecule type" value="Genomic_DNA"/>
</dbReference>
<reference evidence="2 3" key="1">
    <citation type="journal article" date="2018" name="PLoS ONE">
        <title>The draft genome of Kipferlia bialata reveals reductive genome evolution in fornicate parasites.</title>
        <authorList>
            <person name="Tanifuji G."/>
            <person name="Takabayashi S."/>
            <person name="Kume K."/>
            <person name="Takagi M."/>
            <person name="Nakayama T."/>
            <person name="Kamikawa R."/>
            <person name="Inagaki Y."/>
            <person name="Hashimoto T."/>
        </authorList>
    </citation>
    <scope>NUCLEOTIDE SEQUENCE [LARGE SCALE GENOMIC DNA]</scope>
    <source>
        <strain evidence="2">NY0173</strain>
    </source>
</reference>
<proteinExistence type="predicted"/>
<feature type="region of interest" description="Disordered" evidence="1">
    <location>
        <begin position="1"/>
        <end position="42"/>
    </location>
</feature>